<dbReference type="InParanoid" id="A0A2K3D8N6"/>
<evidence type="ECO:0000313" key="2">
    <source>
        <dbReference type="Proteomes" id="UP000006906"/>
    </source>
</evidence>
<gene>
    <name evidence="1" type="ORF">CHLRE_11g480116v5</name>
</gene>
<sequence length="70" mass="7611">MGMAMGAHPEDSLGVCARSYLWLVPAGSGAMPASAPWRVLWECENVRRAQTSLLTALDSCIGLIARWQIH</sequence>
<proteinExistence type="predicted"/>
<dbReference type="KEGG" id="cre:CHLRE_11g480116v5"/>
<protein>
    <submittedName>
        <fullName evidence="1">Uncharacterized protein</fullName>
    </submittedName>
</protein>
<dbReference type="Gramene" id="PNW76886">
    <property type="protein sequence ID" value="PNW76886"/>
    <property type="gene ID" value="CHLRE_11g480116v5"/>
</dbReference>
<dbReference type="Proteomes" id="UP000006906">
    <property type="component" value="Chromosome 11"/>
</dbReference>
<dbReference type="GeneID" id="66055342"/>
<keyword evidence="2" id="KW-1185">Reference proteome</keyword>
<reference evidence="1 2" key="1">
    <citation type="journal article" date="2007" name="Science">
        <title>The Chlamydomonas genome reveals the evolution of key animal and plant functions.</title>
        <authorList>
            <person name="Merchant S.S."/>
            <person name="Prochnik S.E."/>
            <person name="Vallon O."/>
            <person name="Harris E.H."/>
            <person name="Karpowicz S.J."/>
            <person name="Witman G.B."/>
            <person name="Terry A."/>
            <person name="Salamov A."/>
            <person name="Fritz-Laylin L.K."/>
            <person name="Marechal-Drouard L."/>
            <person name="Marshall W.F."/>
            <person name="Qu L.H."/>
            <person name="Nelson D.R."/>
            <person name="Sanderfoot A.A."/>
            <person name="Spalding M.H."/>
            <person name="Kapitonov V.V."/>
            <person name="Ren Q."/>
            <person name="Ferris P."/>
            <person name="Lindquist E."/>
            <person name="Shapiro H."/>
            <person name="Lucas S.M."/>
            <person name="Grimwood J."/>
            <person name="Schmutz J."/>
            <person name="Cardol P."/>
            <person name="Cerutti H."/>
            <person name="Chanfreau G."/>
            <person name="Chen C.L."/>
            <person name="Cognat V."/>
            <person name="Croft M.T."/>
            <person name="Dent R."/>
            <person name="Dutcher S."/>
            <person name="Fernandez E."/>
            <person name="Fukuzawa H."/>
            <person name="Gonzalez-Ballester D."/>
            <person name="Gonzalez-Halphen D."/>
            <person name="Hallmann A."/>
            <person name="Hanikenne M."/>
            <person name="Hippler M."/>
            <person name="Inwood W."/>
            <person name="Jabbari K."/>
            <person name="Kalanon M."/>
            <person name="Kuras R."/>
            <person name="Lefebvre P.A."/>
            <person name="Lemaire S.D."/>
            <person name="Lobanov A.V."/>
            <person name="Lohr M."/>
            <person name="Manuell A."/>
            <person name="Meier I."/>
            <person name="Mets L."/>
            <person name="Mittag M."/>
            <person name="Mittelmeier T."/>
            <person name="Moroney J.V."/>
            <person name="Moseley J."/>
            <person name="Napoli C."/>
            <person name="Nedelcu A.M."/>
            <person name="Niyogi K."/>
            <person name="Novoselov S.V."/>
            <person name="Paulsen I.T."/>
            <person name="Pazour G."/>
            <person name="Purton S."/>
            <person name="Ral J.P."/>
            <person name="Riano-Pachon D.M."/>
            <person name="Riekhof W."/>
            <person name="Rymarquis L."/>
            <person name="Schroda M."/>
            <person name="Stern D."/>
            <person name="Umen J."/>
            <person name="Willows R."/>
            <person name="Wilson N."/>
            <person name="Zimmer S.L."/>
            <person name="Allmer J."/>
            <person name="Balk J."/>
            <person name="Bisova K."/>
            <person name="Chen C.J."/>
            <person name="Elias M."/>
            <person name="Gendler K."/>
            <person name="Hauser C."/>
            <person name="Lamb M.R."/>
            <person name="Ledford H."/>
            <person name="Long J.C."/>
            <person name="Minagawa J."/>
            <person name="Page M.D."/>
            <person name="Pan J."/>
            <person name="Pootakham W."/>
            <person name="Roje S."/>
            <person name="Rose A."/>
            <person name="Stahlberg E."/>
            <person name="Terauchi A.M."/>
            <person name="Yang P."/>
            <person name="Ball S."/>
            <person name="Bowler C."/>
            <person name="Dieckmann C.L."/>
            <person name="Gladyshev V.N."/>
            <person name="Green P."/>
            <person name="Jorgensen R."/>
            <person name="Mayfield S."/>
            <person name="Mueller-Roeber B."/>
            <person name="Rajamani S."/>
            <person name="Sayre R.T."/>
            <person name="Brokstein P."/>
            <person name="Dubchak I."/>
            <person name="Goodstein D."/>
            <person name="Hornick L."/>
            <person name="Huang Y.W."/>
            <person name="Jhaveri J."/>
            <person name="Luo Y."/>
            <person name="Martinez D."/>
            <person name="Ngau W.C."/>
            <person name="Otillar B."/>
            <person name="Poliakov A."/>
            <person name="Porter A."/>
            <person name="Szajkowski L."/>
            <person name="Werner G."/>
            <person name="Zhou K."/>
            <person name="Grigoriev I.V."/>
            <person name="Rokhsar D.S."/>
            <person name="Grossman A.R."/>
        </authorList>
    </citation>
    <scope>NUCLEOTIDE SEQUENCE [LARGE SCALE GENOMIC DNA]</scope>
    <source>
        <strain evidence="2">CC-503</strain>
    </source>
</reference>
<dbReference type="EMBL" id="CM008972">
    <property type="protein sequence ID" value="PNW76886.1"/>
    <property type="molecule type" value="Genomic_DNA"/>
</dbReference>
<accession>A0A2K3D8N6</accession>
<evidence type="ECO:0000313" key="1">
    <source>
        <dbReference type="EMBL" id="PNW76886.1"/>
    </source>
</evidence>
<name>A0A2K3D8N6_CHLRE</name>
<organism evidence="1 2">
    <name type="scientific">Chlamydomonas reinhardtii</name>
    <name type="common">Chlamydomonas smithii</name>
    <dbReference type="NCBI Taxonomy" id="3055"/>
    <lineage>
        <taxon>Eukaryota</taxon>
        <taxon>Viridiplantae</taxon>
        <taxon>Chlorophyta</taxon>
        <taxon>core chlorophytes</taxon>
        <taxon>Chlorophyceae</taxon>
        <taxon>CS clade</taxon>
        <taxon>Chlamydomonadales</taxon>
        <taxon>Chlamydomonadaceae</taxon>
        <taxon>Chlamydomonas</taxon>
    </lineage>
</organism>
<dbReference type="RefSeq" id="XP_042919719.1">
    <property type="nucleotide sequence ID" value="XM_043067714.1"/>
</dbReference>
<dbReference type="AlphaFoldDB" id="A0A2K3D8N6"/>